<dbReference type="AlphaFoldDB" id="A0A918RIS8"/>
<evidence type="ECO:0008006" key="4">
    <source>
        <dbReference type="Google" id="ProtNLM"/>
    </source>
</evidence>
<evidence type="ECO:0000313" key="2">
    <source>
        <dbReference type="EMBL" id="GGZ99439.1"/>
    </source>
</evidence>
<gene>
    <name evidence="2" type="ORF">GCM10010371_68590</name>
</gene>
<feature type="signal peptide" evidence="1">
    <location>
        <begin position="1"/>
        <end position="23"/>
    </location>
</feature>
<accession>A0A918RIS8</accession>
<comment type="caution">
    <text evidence="2">The sequence shown here is derived from an EMBL/GenBank/DDBJ whole genome shotgun (WGS) entry which is preliminary data.</text>
</comment>
<dbReference type="RefSeq" id="WP_189829230.1">
    <property type="nucleotide sequence ID" value="NZ_BMVX01000053.1"/>
</dbReference>
<reference evidence="2" key="1">
    <citation type="journal article" date="2014" name="Int. J. Syst. Evol. Microbiol.">
        <title>Complete genome sequence of Corynebacterium casei LMG S-19264T (=DSM 44701T), isolated from a smear-ripened cheese.</title>
        <authorList>
            <consortium name="US DOE Joint Genome Institute (JGI-PGF)"/>
            <person name="Walter F."/>
            <person name="Albersmeier A."/>
            <person name="Kalinowski J."/>
            <person name="Ruckert C."/>
        </authorList>
    </citation>
    <scope>NUCLEOTIDE SEQUENCE</scope>
    <source>
        <strain evidence="2">JCM 4834</strain>
    </source>
</reference>
<keyword evidence="1" id="KW-0732">Signal</keyword>
<proteinExistence type="predicted"/>
<dbReference type="Proteomes" id="UP000634660">
    <property type="component" value="Unassembled WGS sequence"/>
</dbReference>
<dbReference type="EMBL" id="BMVX01000053">
    <property type="protein sequence ID" value="GGZ99439.1"/>
    <property type="molecule type" value="Genomic_DNA"/>
</dbReference>
<name>A0A918RIS8_9ACTN</name>
<protein>
    <recommendedName>
        <fullName evidence="4">Secreted protein</fullName>
    </recommendedName>
</protein>
<reference evidence="2" key="2">
    <citation type="submission" date="2020-09" db="EMBL/GenBank/DDBJ databases">
        <authorList>
            <person name="Sun Q."/>
            <person name="Ohkuma M."/>
        </authorList>
    </citation>
    <scope>NUCLEOTIDE SEQUENCE</scope>
    <source>
        <strain evidence="2">JCM 4834</strain>
    </source>
</reference>
<sequence>MNTIKYMPAAVAAGAVLAGTAPAATATPAAALTCRCTTSTQTIDDSGYSGPAPDNWDIKIQTCAARSGSTVSAYADVTWDGPAFYATTDATIFDGAKVRLKIMQSCEGTDPVVVERDFQLKERLEPATSSGDRTGRYRTPTISHRAGSGAYADAVLFLDWHKDGRGYGAHDYKGSPTV</sequence>
<evidence type="ECO:0000313" key="3">
    <source>
        <dbReference type="Proteomes" id="UP000634660"/>
    </source>
</evidence>
<feature type="chain" id="PRO_5038092731" description="Secreted protein" evidence="1">
    <location>
        <begin position="24"/>
        <end position="178"/>
    </location>
</feature>
<evidence type="ECO:0000256" key="1">
    <source>
        <dbReference type="SAM" id="SignalP"/>
    </source>
</evidence>
<organism evidence="2 3">
    <name type="scientific">Streptomyces subrutilus</name>
    <dbReference type="NCBI Taxonomy" id="36818"/>
    <lineage>
        <taxon>Bacteria</taxon>
        <taxon>Bacillati</taxon>
        <taxon>Actinomycetota</taxon>
        <taxon>Actinomycetes</taxon>
        <taxon>Kitasatosporales</taxon>
        <taxon>Streptomycetaceae</taxon>
        <taxon>Streptomyces</taxon>
    </lineage>
</organism>